<reference evidence="1 2" key="1">
    <citation type="journal article" date="2007" name="Genome Biol.">
        <title>Genome analysis and genome-wide proteomics of Thermococcus gammatolerans, the most radioresistant organism known amongst the Archaea.</title>
        <authorList>
            <person name="Zivanovic Y."/>
            <person name="Armengaud J."/>
            <person name="Lagorce A."/>
            <person name="Leplat C."/>
            <person name="Guerin P."/>
            <person name="Dutertre M."/>
            <person name="Anthouard V."/>
            <person name="Forterre P."/>
            <person name="Wincker P."/>
            <person name="Confalonieri F."/>
        </authorList>
    </citation>
    <scope>NUCLEOTIDE SEQUENCE [LARGE SCALE GENOMIC DNA]</scope>
    <source>
        <strain evidence="2">DSM 15229 / JCM 11827 / EJ3</strain>
    </source>
</reference>
<dbReference type="Proteomes" id="UP000001488">
    <property type="component" value="Chromosome"/>
</dbReference>
<dbReference type="EMBL" id="CP001398">
    <property type="protein sequence ID" value="ACS34141.1"/>
    <property type="molecule type" value="Genomic_DNA"/>
</dbReference>
<evidence type="ECO:0000313" key="2">
    <source>
        <dbReference type="Proteomes" id="UP000001488"/>
    </source>
</evidence>
<protein>
    <submittedName>
        <fullName evidence="1">Uncharacterized protein</fullName>
    </submittedName>
</protein>
<evidence type="ECO:0000313" key="1">
    <source>
        <dbReference type="EMBL" id="ACS34141.1"/>
    </source>
</evidence>
<dbReference type="GeneID" id="7987549"/>
<dbReference type="KEGG" id="tga:TGAM_1639"/>
<dbReference type="AlphaFoldDB" id="C5A7C9"/>
<accession>C5A7C9</accession>
<dbReference type="OrthoDB" id="103563at2157"/>
<sequence length="152" mass="18004">MGLRLTDILYLKSGRILMTGNPRRIARIILNEWAREGWRILAEGLPFQIEGDVFIGDPFENENFDVYLILNPLARTGNERERLHSWLDSHRDRLVVLYEHKYVGDSITRYPLRNFIDYLLAYRRETVGAEIVNLYRLENGRVVESSKLVRRR</sequence>
<keyword evidence="2" id="KW-1185">Reference proteome</keyword>
<dbReference type="STRING" id="593117.TGAM_1639"/>
<proteinExistence type="predicted"/>
<dbReference type="RefSeq" id="WP_015859252.1">
    <property type="nucleotide sequence ID" value="NC_012804.1"/>
</dbReference>
<dbReference type="PATRIC" id="fig|593117.10.peg.1645"/>
<organism evidence="1 2">
    <name type="scientific">Thermococcus gammatolerans (strain DSM 15229 / JCM 11827 / EJ3)</name>
    <dbReference type="NCBI Taxonomy" id="593117"/>
    <lineage>
        <taxon>Archaea</taxon>
        <taxon>Methanobacteriati</taxon>
        <taxon>Methanobacteriota</taxon>
        <taxon>Thermococci</taxon>
        <taxon>Thermococcales</taxon>
        <taxon>Thermococcaceae</taxon>
        <taxon>Thermococcus</taxon>
    </lineage>
</organism>
<dbReference type="HOGENOM" id="CLU_146473_0_0_2"/>
<dbReference type="eggNOG" id="arCOG07148">
    <property type="taxonomic scope" value="Archaea"/>
</dbReference>
<gene>
    <name evidence="1" type="ordered locus">TGAM_1639</name>
</gene>
<dbReference type="PaxDb" id="593117-TGAM_1639"/>
<name>C5A7C9_THEGJ</name>